<proteinExistence type="predicted"/>
<dbReference type="Proteomes" id="UP000774000">
    <property type="component" value="Unassembled WGS sequence"/>
</dbReference>
<dbReference type="RefSeq" id="WP_204701544.1">
    <property type="nucleotide sequence ID" value="NZ_JAFBDQ010000007.1"/>
</dbReference>
<evidence type="ECO:0000313" key="1">
    <source>
        <dbReference type="EMBL" id="MBM7556766.1"/>
    </source>
</evidence>
<reference evidence="1" key="1">
    <citation type="submission" date="2021-01" db="EMBL/GenBank/DDBJ databases">
        <title>Genomic Encyclopedia of Type Strains, Phase IV (KMG-IV): sequencing the most valuable type-strain genomes for metagenomic binning, comparative biology and taxonomic classification.</title>
        <authorList>
            <person name="Goeker M."/>
        </authorList>
    </citation>
    <scope>NUCLEOTIDE SEQUENCE</scope>
    <source>
        <strain evidence="1">DSM 23230</strain>
    </source>
</reference>
<gene>
    <name evidence="1" type="ORF">JOC47_001617</name>
</gene>
<comment type="caution">
    <text evidence="1">The sequence shown here is derived from an EMBL/GenBank/DDBJ whole genome shotgun (WGS) entry which is preliminary data.</text>
</comment>
<accession>A0A938XUW1</accession>
<dbReference type="AlphaFoldDB" id="A0A938XUW1"/>
<organism evidence="1 2">
    <name type="scientific">Halanaerobacter jeridensis</name>
    <dbReference type="NCBI Taxonomy" id="706427"/>
    <lineage>
        <taxon>Bacteria</taxon>
        <taxon>Bacillati</taxon>
        <taxon>Bacillota</taxon>
        <taxon>Clostridia</taxon>
        <taxon>Halanaerobiales</taxon>
        <taxon>Halobacteroidaceae</taxon>
        <taxon>Halanaerobacter</taxon>
    </lineage>
</organism>
<protein>
    <submittedName>
        <fullName evidence="1">Uncharacterized protein</fullName>
    </submittedName>
</protein>
<name>A0A938XUW1_9FIRM</name>
<evidence type="ECO:0000313" key="2">
    <source>
        <dbReference type="Proteomes" id="UP000774000"/>
    </source>
</evidence>
<dbReference type="EMBL" id="JAFBDQ010000007">
    <property type="protein sequence ID" value="MBM7556766.1"/>
    <property type="molecule type" value="Genomic_DNA"/>
</dbReference>
<keyword evidence="2" id="KW-1185">Reference proteome</keyword>
<sequence>MDVEKIKGDFYFMIVKDSDDFTIYKTEEEIIDLYQENKVLLYKEEDLLLEDISTYSDDNFVVGKEYYDYYNGMLVGFFESNNIAMTIILVHLASKSYYKGDPFNLKRIVKENNEY</sequence>